<evidence type="ECO:0000313" key="1">
    <source>
        <dbReference type="EMBL" id="CAK8989244.1"/>
    </source>
</evidence>
<protein>
    <submittedName>
        <fullName evidence="2">Uncharacterized protein</fullName>
    </submittedName>
</protein>
<reference evidence="2 3" key="1">
    <citation type="submission" date="2024-02" db="EMBL/GenBank/DDBJ databases">
        <authorList>
            <person name="Chen Y."/>
            <person name="Shah S."/>
            <person name="Dougan E. K."/>
            <person name="Thang M."/>
            <person name="Chan C."/>
        </authorList>
    </citation>
    <scope>NUCLEOTIDE SEQUENCE [LARGE SCALE GENOMIC DNA]</scope>
</reference>
<evidence type="ECO:0000313" key="3">
    <source>
        <dbReference type="Proteomes" id="UP001642484"/>
    </source>
</evidence>
<sequence>MAEIASYFIVEKNTFLHVQEGEEIRPRARSASWSCGDTWLEDSRIELLPIEKPSELKLKYKNNAEEVCDECLQPTKPAKQMAEETASKCHACVFYASRFGCSLATCPFVHDLIDAKPQKRARPQKHTRKTSKCAVDELFQHMQDPAPAPGI</sequence>
<name>A0ABP0HL07_9DINO</name>
<organism evidence="2 3">
    <name type="scientific">Durusdinium trenchii</name>
    <dbReference type="NCBI Taxonomy" id="1381693"/>
    <lineage>
        <taxon>Eukaryota</taxon>
        <taxon>Sar</taxon>
        <taxon>Alveolata</taxon>
        <taxon>Dinophyceae</taxon>
        <taxon>Suessiales</taxon>
        <taxon>Symbiodiniaceae</taxon>
        <taxon>Durusdinium</taxon>
    </lineage>
</organism>
<gene>
    <name evidence="1" type="ORF">CCMP2556_LOCUS1586</name>
    <name evidence="2" type="ORF">CCMP2556_LOCUS1703</name>
</gene>
<dbReference type="Proteomes" id="UP001642484">
    <property type="component" value="Unassembled WGS sequence"/>
</dbReference>
<dbReference type="EMBL" id="CAXAMN010000559">
    <property type="protein sequence ID" value="CAK8989525.1"/>
    <property type="molecule type" value="Genomic_DNA"/>
</dbReference>
<keyword evidence="3" id="KW-1185">Reference proteome</keyword>
<proteinExistence type="predicted"/>
<dbReference type="EMBL" id="CAXAMN010000525">
    <property type="protein sequence ID" value="CAK8989244.1"/>
    <property type="molecule type" value="Genomic_DNA"/>
</dbReference>
<evidence type="ECO:0000313" key="2">
    <source>
        <dbReference type="EMBL" id="CAK8989525.1"/>
    </source>
</evidence>
<accession>A0ABP0HL07</accession>
<comment type="caution">
    <text evidence="2">The sequence shown here is derived from an EMBL/GenBank/DDBJ whole genome shotgun (WGS) entry which is preliminary data.</text>
</comment>